<evidence type="ECO:0000256" key="5">
    <source>
        <dbReference type="ARBA" id="ARBA00022840"/>
    </source>
</evidence>
<gene>
    <name evidence="7" type="primary">Akt2_4</name>
    <name evidence="7" type="ORF">POSRUF_R14575</name>
</gene>
<dbReference type="OrthoDB" id="63267at2759"/>
<dbReference type="InterPro" id="IPR000961">
    <property type="entry name" value="AGC-kinase_C"/>
</dbReference>
<feature type="non-terminal residue" evidence="7">
    <location>
        <position position="49"/>
    </location>
</feature>
<evidence type="ECO:0000256" key="2">
    <source>
        <dbReference type="ARBA" id="ARBA00022679"/>
    </source>
</evidence>
<dbReference type="Gene3D" id="3.30.200.20">
    <property type="entry name" value="Phosphorylase Kinase, domain 1"/>
    <property type="match status" value="1"/>
</dbReference>
<keyword evidence="1" id="KW-0723">Serine/threonine-protein kinase</keyword>
<keyword evidence="8" id="KW-1185">Reference proteome</keyword>
<reference evidence="7 8" key="1">
    <citation type="submission" date="2019-09" db="EMBL/GenBank/DDBJ databases">
        <title>Bird 10,000 Genomes (B10K) Project - Family phase.</title>
        <authorList>
            <person name="Zhang G."/>
        </authorList>
    </citation>
    <scope>NUCLEOTIDE SEQUENCE [LARGE SCALE GENOMIC DNA]</scope>
    <source>
        <strain evidence="7">B10K-DU-002-71</strain>
        <tissue evidence="7">Muscle</tissue>
    </source>
</reference>
<dbReference type="Proteomes" id="UP000583496">
    <property type="component" value="Unassembled WGS sequence"/>
</dbReference>
<dbReference type="GO" id="GO:0005524">
    <property type="term" value="F:ATP binding"/>
    <property type="evidence" value="ECO:0007669"/>
    <property type="project" value="UniProtKB-KW"/>
</dbReference>
<evidence type="ECO:0000313" key="7">
    <source>
        <dbReference type="EMBL" id="NXS35445.1"/>
    </source>
</evidence>
<evidence type="ECO:0000256" key="4">
    <source>
        <dbReference type="ARBA" id="ARBA00022777"/>
    </source>
</evidence>
<dbReference type="AlphaFoldDB" id="A0A7L2TQI2"/>
<dbReference type="Gene3D" id="1.10.510.10">
    <property type="entry name" value="Transferase(Phosphotransferase) domain 1"/>
    <property type="match status" value="1"/>
</dbReference>
<protein>
    <submittedName>
        <fullName evidence="7">AKT2 kinase</fullName>
    </submittedName>
</protein>
<evidence type="ECO:0000313" key="8">
    <source>
        <dbReference type="Proteomes" id="UP000583496"/>
    </source>
</evidence>
<dbReference type="EMBL" id="VYZT01049373">
    <property type="protein sequence ID" value="NXS35445.1"/>
    <property type="molecule type" value="Genomic_DNA"/>
</dbReference>
<feature type="domain" description="AGC-kinase C-terminal" evidence="6">
    <location>
        <begin position="7"/>
        <end position="49"/>
    </location>
</feature>
<dbReference type="PROSITE" id="PS51285">
    <property type="entry name" value="AGC_KINASE_CTER"/>
    <property type="match status" value="1"/>
</dbReference>
<comment type="caution">
    <text evidence="7">The sequence shown here is derived from an EMBL/GenBank/DDBJ whole genome shotgun (WGS) entry which is preliminary data.</text>
</comment>
<evidence type="ECO:0000259" key="6">
    <source>
        <dbReference type="PROSITE" id="PS51285"/>
    </source>
</evidence>
<accession>A0A7L2TQI2</accession>
<organism evidence="7 8">
    <name type="scientific">Pomatostomus ruficeps</name>
    <name type="common">Chestnut-crowned babbler</name>
    <dbReference type="NCBI Taxonomy" id="9176"/>
    <lineage>
        <taxon>Eukaryota</taxon>
        <taxon>Metazoa</taxon>
        <taxon>Chordata</taxon>
        <taxon>Craniata</taxon>
        <taxon>Vertebrata</taxon>
        <taxon>Euteleostomi</taxon>
        <taxon>Archelosauria</taxon>
        <taxon>Archosauria</taxon>
        <taxon>Dinosauria</taxon>
        <taxon>Saurischia</taxon>
        <taxon>Theropoda</taxon>
        <taxon>Coelurosauria</taxon>
        <taxon>Aves</taxon>
        <taxon>Neognathae</taxon>
        <taxon>Neoaves</taxon>
        <taxon>Telluraves</taxon>
        <taxon>Australaves</taxon>
        <taxon>Passeriformes</taxon>
        <taxon>Sylvioidea</taxon>
        <taxon>Timaliidae</taxon>
        <taxon>Pomatostomus</taxon>
    </lineage>
</organism>
<dbReference type="Pfam" id="PF00433">
    <property type="entry name" value="Pkinase_C"/>
    <property type="match status" value="1"/>
</dbReference>
<keyword evidence="3" id="KW-0547">Nucleotide-binding</keyword>
<feature type="non-terminal residue" evidence="7">
    <location>
        <position position="1"/>
    </location>
</feature>
<evidence type="ECO:0000256" key="3">
    <source>
        <dbReference type="ARBA" id="ARBA00022741"/>
    </source>
</evidence>
<keyword evidence="4 7" id="KW-0418">Kinase</keyword>
<dbReference type="GO" id="GO:0004674">
    <property type="term" value="F:protein serine/threonine kinase activity"/>
    <property type="evidence" value="ECO:0007669"/>
    <property type="project" value="UniProtKB-KW"/>
</dbReference>
<name>A0A7L2TQI2_POMRU</name>
<dbReference type="InterPro" id="IPR017892">
    <property type="entry name" value="Pkinase_C"/>
</dbReference>
<sequence>MEHSFFAGIDWQDVVQRKLVPPFQSQVTSKVDAQYFDKEFTGQSIIITP</sequence>
<keyword evidence="2" id="KW-0808">Transferase</keyword>
<proteinExistence type="predicted"/>
<evidence type="ECO:0000256" key="1">
    <source>
        <dbReference type="ARBA" id="ARBA00022527"/>
    </source>
</evidence>
<keyword evidence="5" id="KW-0067">ATP-binding</keyword>